<evidence type="ECO:0000313" key="2">
    <source>
        <dbReference type="Proteomes" id="UP000186176"/>
    </source>
</evidence>
<comment type="caution">
    <text evidence="1">The sequence shown here is derived from an EMBL/GenBank/DDBJ whole genome shotgun (WGS) entry which is preliminary data.</text>
</comment>
<dbReference type="OrthoDB" id="342881at2759"/>
<dbReference type="AlphaFoldDB" id="A0A1J4ME06"/>
<dbReference type="RefSeq" id="XP_028873947.1">
    <property type="nucleotide sequence ID" value="XM_029017458.1"/>
</dbReference>
<dbReference type="EMBL" id="LRBP01000022">
    <property type="protein sequence ID" value="OII72449.1"/>
    <property type="molecule type" value="Genomic_DNA"/>
</dbReference>
<keyword evidence="2" id="KW-1185">Reference proteome</keyword>
<reference evidence="1 2" key="1">
    <citation type="submission" date="2016-10" db="EMBL/GenBank/DDBJ databases">
        <title>Reductive evolution of mitochondrial metabolism and differential evolution of invasion-related proteins in Cryptosporidium.</title>
        <authorList>
            <person name="Liu S."/>
            <person name="Roellig D.M."/>
            <person name="Guo Y."/>
            <person name="Li N."/>
            <person name="Frace M.A."/>
            <person name="Tang K."/>
            <person name="Zhang L."/>
            <person name="Feng Y."/>
            <person name="Xiao L."/>
        </authorList>
    </citation>
    <scope>NUCLEOTIDE SEQUENCE [LARGE SCALE GENOMIC DNA]</scope>
    <source>
        <strain evidence="1">39726</strain>
    </source>
</reference>
<name>A0A1J4ME06_9CRYT</name>
<dbReference type="GeneID" id="39977237"/>
<accession>A0A1J4ME06</accession>
<evidence type="ECO:0000313" key="1">
    <source>
        <dbReference type="EMBL" id="OII72449.1"/>
    </source>
</evidence>
<dbReference type="Proteomes" id="UP000186176">
    <property type="component" value="Unassembled WGS sequence"/>
</dbReference>
<dbReference type="VEuPathDB" id="CryptoDB:cubi_00444"/>
<protein>
    <submittedName>
        <fullName evidence="1">Uncharacterized protein</fullName>
    </submittedName>
</protein>
<sequence>MIGYGKRIFKITYTIITYLYFLSNIHIIKSQAEKMPHFELNSLETIGRSLKNTIFVDNIEKVNFPLTDSGFSPGPKIYLNKQLLQNTKEVKKLYKTLRNMLTKFYIEEFGIILTYHMSQIEEIKFIGIDSDGHFRLTNHKPKLKKKKLPKLTKKMIKKSKFSKSNTLEEVGFIDKEFDSQIKKNEYSTTNENEKSQLEFLKTSPISFLNMKNSNSKFITFAKARSIRKLHIISSKVNKQIAICKCNSNHKLHLKLIVLAQSLLFVIINSIDTNNTPWYSMPDFIALLLEDILRITSIMRFLGPVFTKFKNIKEYYKYSKKHISRSEKKHFLKFFSDRKNSYQTKFLLQILGITISFFGNVFNSFIEDFKNSQSSFVDLATQIEISNPNNYENTKSKNKNFSKQDLVLISEYIERLPNKNNCIIYPMIENTSSINKPNKRSIFSLC</sequence>
<proteinExistence type="predicted"/>
<organism evidence="1 2">
    <name type="scientific">Cryptosporidium ubiquitum</name>
    <dbReference type="NCBI Taxonomy" id="857276"/>
    <lineage>
        <taxon>Eukaryota</taxon>
        <taxon>Sar</taxon>
        <taxon>Alveolata</taxon>
        <taxon>Apicomplexa</taxon>
        <taxon>Conoidasida</taxon>
        <taxon>Coccidia</taxon>
        <taxon>Eucoccidiorida</taxon>
        <taxon>Eimeriorina</taxon>
        <taxon>Cryptosporidiidae</taxon>
        <taxon>Cryptosporidium</taxon>
    </lineage>
</organism>
<gene>
    <name evidence="1" type="ORF">cubi_00444</name>
</gene>